<gene>
    <name evidence="5" type="ORF">BE08_32270</name>
</gene>
<dbReference type="InterPro" id="IPR002645">
    <property type="entry name" value="STAS_dom"/>
</dbReference>
<evidence type="ECO:0000256" key="3">
    <source>
        <dbReference type="SAM" id="MobiDB-lite"/>
    </source>
</evidence>
<dbReference type="EMBL" id="JELY01002321">
    <property type="protein sequence ID" value="KYF52947.1"/>
    <property type="molecule type" value="Genomic_DNA"/>
</dbReference>
<comment type="caution">
    <text evidence="5">The sequence shown here is derived from an EMBL/GenBank/DDBJ whole genome shotgun (WGS) entry which is preliminary data.</text>
</comment>
<dbReference type="SUPFAM" id="SSF55785">
    <property type="entry name" value="PYP-like sensor domain (PAS domain)"/>
    <property type="match status" value="1"/>
</dbReference>
<dbReference type="CDD" id="cd07041">
    <property type="entry name" value="STAS_RsbR_RsbS_like"/>
    <property type="match status" value="1"/>
</dbReference>
<dbReference type="AlphaFoldDB" id="A0A150PB78"/>
<name>A0A150PB78_SORCE</name>
<dbReference type="InterPro" id="IPR013656">
    <property type="entry name" value="PAS_4"/>
</dbReference>
<dbReference type="PROSITE" id="PS50801">
    <property type="entry name" value="STAS"/>
    <property type="match status" value="1"/>
</dbReference>
<dbReference type="Gene3D" id="3.30.450.20">
    <property type="entry name" value="PAS domain"/>
    <property type="match status" value="1"/>
</dbReference>
<keyword evidence="2" id="KW-0175">Coiled coil</keyword>
<reference evidence="5 6" key="1">
    <citation type="submission" date="2014-02" db="EMBL/GenBank/DDBJ databases">
        <title>The small core and large imbalanced accessory genome model reveals a collaborative survival strategy of Sorangium cellulosum strains in nature.</title>
        <authorList>
            <person name="Han K."/>
            <person name="Peng R."/>
            <person name="Blom J."/>
            <person name="Li Y.-Z."/>
        </authorList>
    </citation>
    <scope>NUCLEOTIDE SEQUENCE [LARGE SCALE GENOMIC DNA]</scope>
    <source>
        <strain evidence="5 6">So0157-25</strain>
    </source>
</reference>
<keyword evidence="1" id="KW-0597">Phosphoprotein</keyword>
<dbReference type="SUPFAM" id="SSF52091">
    <property type="entry name" value="SpoIIaa-like"/>
    <property type="match status" value="1"/>
</dbReference>
<dbReference type="Pfam" id="PF01740">
    <property type="entry name" value="STAS"/>
    <property type="match status" value="1"/>
</dbReference>
<protein>
    <recommendedName>
        <fullName evidence="4">STAS domain-containing protein</fullName>
    </recommendedName>
</protein>
<feature type="region of interest" description="Disordered" evidence="3">
    <location>
        <begin position="303"/>
        <end position="322"/>
    </location>
</feature>
<accession>A0A150PB78</accession>
<dbReference type="Pfam" id="PF08448">
    <property type="entry name" value="PAS_4"/>
    <property type="match status" value="1"/>
</dbReference>
<dbReference type="Gene3D" id="3.30.750.24">
    <property type="entry name" value="STAS domain"/>
    <property type="match status" value="1"/>
</dbReference>
<feature type="coiled-coil region" evidence="2">
    <location>
        <begin position="158"/>
        <end position="185"/>
    </location>
</feature>
<evidence type="ECO:0000256" key="1">
    <source>
        <dbReference type="ARBA" id="ARBA00022553"/>
    </source>
</evidence>
<evidence type="ECO:0000256" key="2">
    <source>
        <dbReference type="SAM" id="Coils"/>
    </source>
</evidence>
<dbReference type="PANTHER" id="PTHR33745:SF3">
    <property type="entry name" value="RSBT CO-ANTAGONIST PROTEIN RSBRC"/>
    <property type="match status" value="1"/>
</dbReference>
<evidence type="ECO:0000313" key="5">
    <source>
        <dbReference type="EMBL" id="KYF52947.1"/>
    </source>
</evidence>
<evidence type="ECO:0000313" key="6">
    <source>
        <dbReference type="Proteomes" id="UP000075420"/>
    </source>
</evidence>
<feature type="coiled-coil region" evidence="2">
    <location>
        <begin position="13"/>
        <end position="47"/>
    </location>
</feature>
<dbReference type="InterPro" id="IPR035965">
    <property type="entry name" value="PAS-like_dom_sf"/>
</dbReference>
<dbReference type="PANTHER" id="PTHR33745">
    <property type="entry name" value="RSBT ANTAGONIST PROTEIN RSBS-RELATED"/>
    <property type="match status" value="1"/>
</dbReference>
<dbReference type="InterPro" id="IPR036513">
    <property type="entry name" value="STAS_dom_sf"/>
</dbReference>
<feature type="domain" description="STAS" evidence="4">
    <location>
        <begin position="193"/>
        <end position="304"/>
    </location>
</feature>
<sequence>MQEETAPGGEPTSETAEQRIEALERALAKAQAELSDMQSTYQSLHDMLMHARTPICMWRGDDFVFTLVNESYCAAFPDRQLLGKPLGEAIPEAVEQGFMNLLGAVYRTGQPFIGNELPVKVYNAERGCEEQRWYNIVYAAVRDAAGAIVGVCHYGVDITEQVAARQAAEARAEELRKSAELIAAQQETIRALGTPLLPLAKDVLAMPLIGPIDARRSEQILEGLLRGVEKAGASTVILDVTGVDTIDTQAANALMAAARALRLLGARVLLTGLQPSMAQVLVQLGVDLGGIATYGTLQSGIAAAMSERRPPPGGPPRDARAR</sequence>
<evidence type="ECO:0000259" key="4">
    <source>
        <dbReference type="PROSITE" id="PS50801"/>
    </source>
</evidence>
<organism evidence="5 6">
    <name type="scientific">Sorangium cellulosum</name>
    <name type="common">Polyangium cellulosum</name>
    <dbReference type="NCBI Taxonomy" id="56"/>
    <lineage>
        <taxon>Bacteria</taxon>
        <taxon>Pseudomonadati</taxon>
        <taxon>Myxococcota</taxon>
        <taxon>Polyangia</taxon>
        <taxon>Polyangiales</taxon>
        <taxon>Polyangiaceae</taxon>
        <taxon>Sorangium</taxon>
    </lineage>
</organism>
<proteinExistence type="predicted"/>
<dbReference type="Proteomes" id="UP000075420">
    <property type="component" value="Unassembled WGS sequence"/>
</dbReference>
<dbReference type="InterPro" id="IPR051932">
    <property type="entry name" value="Bact_StressResp_Reg"/>
</dbReference>